<organism evidence="3 4">
    <name type="scientific">Planctobacterium marinum</name>
    <dbReference type="NCBI Taxonomy" id="1631968"/>
    <lineage>
        <taxon>Bacteria</taxon>
        <taxon>Pseudomonadati</taxon>
        <taxon>Pseudomonadota</taxon>
        <taxon>Gammaproteobacteria</taxon>
        <taxon>Alteromonadales</taxon>
        <taxon>Alteromonadaceae</taxon>
        <taxon>Planctobacterium</taxon>
    </lineage>
</organism>
<reference evidence="3" key="1">
    <citation type="submission" date="2023-01" db="EMBL/GenBank/DDBJ databases">
        <title>Complete genome sequence of Planctobacterium marinum strain Dej080120_11.</title>
        <authorList>
            <person name="Ueki S."/>
            <person name="Maruyama F."/>
        </authorList>
    </citation>
    <scope>NUCLEOTIDE SEQUENCE</scope>
    <source>
        <strain evidence="3">Dej080120_11</strain>
    </source>
</reference>
<dbReference type="RefSeq" id="WP_338294321.1">
    <property type="nucleotide sequence ID" value="NZ_AP027272.1"/>
</dbReference>
<dbReference type="PANTHER" id="PTHR31306">
    <property type="entry name" value="ALPHA-1,6-MANNOSYLTRANSFERASE MNN11-RELATED"/>
    <property type="match status" value="1"/>
</dbReference>
<dbReference type="GO" id="GO:0016020">
    <property type="term" value="C:membrane"/>
    <property type="evidence" value="ECO:0007669"/>
    <property type="project" value="InterPro"/>
</dbReference>
<evidence type="ECO:0008006" key="5">
    <source>
        <dbReference type="Google" id="ProtNLM"/>
    </source>
</evidence>
<dbReference type="AlphaFoldDB" id="A0AA48HT67"/>
<dbReference type="GO" id="GO:0006487">
    <property type="term" value="P:protein N-linked glycosylation"/>
    <property type="evidence" value="ECO:0007669"/>
    <property type="project" value="TreeGrafter"/>
</dbReference>
<dbReference type="Gene3D" id="3.90.550.10">
    <property type="entry name" value="Spore Coat Polysaccharide Biosynthesis Protein SpsA, Chain A"/>
    <property type="match status" value="1"/>
</dbReference>
<gene>
    <name evidence="3" type="ORF">MACH26_37680</name>
</gene>
<dbReference type="Proteomes" id="UP001333710">
    <property type="component" value="Chromosome"/>
</dbReference>
<evidence type="ECO:0000256" key="2">
    <source>
        <dbReference type="ARBA" id="ARBA00022679"/>
    </source>
</evidence>
<dbReference type="KEGG" id="pmaw:MACH26_37680"/>
<accession>A0AA48HT67</accession>
<proteinExistence type="predicted"/>
<sequence>MQHATEQKNMMVFSIALNGYQWLYRHCINSHREYADRINAEYVCVSRPRFTSMGIECCWLKLLLLREALNKGYQWVLFIDADAYVQQEAPDIRLHADEAKSIYMANGKTGRFNSGVILLRNGKPAKQFIDEVIASKGQPLAKAHQVGWGENGYIIQAAAANPHVARLPLQWNNTWQPDLADHIRHFNHGVMRNQNPHYQFYNLIHRYLAKFTRAMNTLRSSVDNLSSHNDVESTLLKLFTRTQKVYPQFF</sequence>
<keyword evidence="2" id="KW-0808">Transferase</keyword>
<evidence type="ECO:0000313" key="3">
    <source>
        <dbReference type="EMBL" id="BDX08247.1"/>
    </source>
</evidence>
<dbReference type="GO" id="GO:0016757">
    <property type="term" value="F:glycosyltransferase activity"/>
    <property type="evidence" value="ECO:0007669"/>
    <property type="project" value="UniProtKB-KW"/>
</dbReference>
<dbReference type="EMBL" id="AP027272">
    <property type="protein sequence ID" value="BDX08247.1"/>
    <property type="molecule type" value="Genomic_DNA"/>
</dbReference>
<name>A0AA48HT67_9ALTE</name>
<evidence type="ECO:0000256" key="1">
    <source>
        <dbReference type="ARBA" id="ARBA00022676"/>
    </source>
</evidence>
<dbReference type="InterPro" id="IPR029044">
    <property type="entry name" value="Nucleotide-diphossugar_trans"/>
</dbReference>
<protein>
    <recommendedName>
        <fullName evidence="5">Nucleotide-diphospho-sugar transferase domain-containing protein</fullName>
    </recommendedName>
</protein>
<keyword evidence="1" id="KW-0328">Glycosyltransferase</keyword>
<dbReference type="SUPFAM" id="SSF53448">
    <property type="entry name" value="Nucleotide-diphospho-sugar transferases"/>
    <property type="match status" value="1"/>
</dbReference>
<dbReference type="PANTHER" id="PTHR31306:SF4">
    <property type="entry name" value="ALPHA-1,2-GALACTOSYLTRANSFERASE"/>
    <property type="match status" value="1"/>
</dbReference>
<keyword evidence="4" id="KW-1185">Reference proteome</keyword>
<evidence type="ECO:0000313" key="4">
    <source>
        <dbReference type="Proteomes" id="UP001333710"/>
    </source>
</evidence>
<dbReference type="InterPro" id="IPR008630">
    <property type="entry name" value="Glyco_trans_34"/>
</dbReference>